<accession>D8IZD9</accession>
<dbReference type="RefSeq" id="WP_013232776.1">
    <property type="nucleotide sequence ID" value="NC_014323.1"/>
</dbReference>
<dbReference type="EMBL" id="CP002039">
    <property type="protein sequence ID" value="ADJ62259.1"/>
    <property type="molecule type" value="Genomic_DNA"/>
</dbReference>
<feature type="signal peptide" evidence="3">
    <location>
        <begin position="1"/>
        <end position="24"/>
    </location>
</feature>
<dbReference type="Proteomes" id="UP000000329">
    <property type="component" value="Chromosome"/>
</dbReference>
<keyword evidence="4" id="KW-0449">Lipoprotein</keyword>
<dbReference type="Gene3D" id="1.25.40.10">
    <property type="entry name" value="Tetratricopeptide repeat domain"/>
    <property type="match status" value="1"/>
</dbReference>
<dbReference type="HOGENOM" id="CLU_092733_1_0_4"/>
<keyword evidence="1" id="KW-0802">TPR repeat</keyword>
<evidence type="ECO:0000313" key="4">
    <source>
        <dbReference type="EMBL" id="ADJ62259.1"/>
    </source>
</evidence>
<dbReference type="InterPro" id="IPR011990">
    <property type="entry name" value="TPR-like_helical_dom_sf"/>
</dbReference>
<dbReference type="STRING" id="757424.Hsero_0740"/>
<dbReference type="KEGG" id="hse:Hsero_0740"/>
<sequence length="209" mass="21610">MRINTIKTGLVIPALLLAVLSGCANTSSKPGPEDEAKNTLESGVAKANAAQTEGKTDEAVSVLKVVAARFPADKTPWVRIAQIRFDSGDYSDAIVNAQEALKRDPTDKVANSIVTVASLRLATKALGDLRTQNALNGSVKTEAQDLTKILRESLGEAALVPPPAKPPVAKRGRVQRKAAPQPAAPDNDDAGGSAPSSGGSGPNPFGNLK</sequence>
<dbReference type="GeneID" id="29392298"/>
<protein>
    <submittedName>
        <fullName evidence="4">Lipoprotein</fullName>
    </submittedName>
</protein>
<dbReference type="eggNOG" id="COG0457">
    <property type="taxonomic scope" value="Bacteria"/>
</dbReference>
<dbReference type="PROSITE" id="PS50005">
    <property type="entry name" value="TPR"/>
    <property type="match status" value="1"/>
</dbReference>
<evidence type="ECO:0000256" key="3">
    <source>
        <dbReference type="SAM" id="SignalP"/>
    </source>
</evidence>
<gene>
    <name evidence="4" type="ordered locus">Hsero_0740</name>
</gene>
<evidence type="ECO:0000256" key="1">
    <source>
        <dbReference type="PROSITE-ProRule" id="PRU00339"/>
    </source>
</evidence>
<name>D8IZD9_HERSS</name>
<keyword evidence="3" id="KW-0732">Signal</keyword>
<reference evidence="4 5" key="1">
    <citation type="submission" date="2010-04" db="EMBL/GenBank/DDBJ databases">
        <title>The genome of Herbaspirillum seropedicae SmR1, an endophytic, nitrogen-fixing, plant-growth promoting beta-Proteobacteria.</title>
        <authorList>
            <person name="Pedrosa F.O."/>
            <person name="Monteiro R.A."/>
            <person name="Wassem R."/>
            <person name="Cruz L.M."/>
            <person name="Ayub R.A."/>
            <person name="Colauto N.B."/>
            <person name="Fernandez M.A."/>
            <person name="Fungaro M.H.P."/>
            <person name="Grisard E.C."/>
            <person name="Hungria M."/>
            <person name="Madeira H.M.F."/>
            <person name="Nodari R.O."/>
            <person name="Osaku C.A."/>
            <person name="Petzl-Erler M.L."/>
            <person name="Terenzi H."/>
            <person name="Vieira L.G.E."/>
            <person name="Almeida M.I.M."/>
            <person name="Alves L.R."/>
            <person name="Arantes O.M.N."/>
            <person name="Balsanelli E."/>
            <person name="Barcellos F.G."/>
            <person name="Baura V.A."/>
            <person name="Binde D.R."/>
            <person name="Campo R.J."/>
            <person name="Chubatsu L.S."/>
            <person name="Chueire L.M.O."/>
            <person name="Ciferri R.R."/>
            <person name="Correa L.C."/>
            <person name="da Conceicao Silva J.L."/>
            <person name="Dabul A.N.G."/>
            <person name="Dambros B.P."/>
            <person name="Faoro H."/>
            <person name="Favetti A."/>
            <person name="Friedermann G."/>
            <person name="Furlaneto M.C."/>
            <person name="Gasques L.S."/>
            <person name="Gimenes C.C.T."/>
            <person name="Gioppo N.M.R."/>
            <person name="Glienke-Blanco C."/>
            <person name="Godoy L.P."/>
            <person name="Guerra M.P."/>
            <person name="Karp S."/>
            <person name="Kava-Cordeiro V."/>
            <person name="Margarido V.P."/>
            <person name="Mathioni S.M."/>
            <person name="Menck-Soares M.A."/>
            <person name="Murace N.K."/>
            <person name="Nicolas M.F."/>
            <person name="Oliveira C.E.C."/>
            <person name="Pagnan N.A.B."/>
            <person name="Pamphile J.A."/>
            <person name="Patussi E.V."/>
            <person name="Pereira L.F.P."/>
            <person name="Pereira-Ferrari L."/>
            <person name="Pinto F.G.S."/>
            <person name="Precoma C."/>
            <person name="Prioli A.J."/>
            <person name="Prioli S.M.A.P."/>
            <person name="Raittz R.T."/>
            <person name="Ramos H.J.O."/>
            <person name="Ribeiro E.M.S.F."/>
            <person name="Rigo L.U."/>
            <person name="Rocha C.L.M.S.C."/>
            <person name="Rocha S.N."/>
            <person name="Santos K."/>
            <person name="Satori D."/>
            <person name="Silva A.G."/>
            <person name="Simao R.C.G."/>
            <person name="Soares M.A.M."/>
            <person name="Souza E.M."/>
            <person name="Steffens M.B.R."/>
            <person name="Steindel M."/>
            <person name="Tadra-Sfeir M.Z."/>
            <person name="Takahashi E.K."/>
            <person name="Torres R.A."/>
            <person name="Valle J.S."/>
            <person name="Vernal J.I."/>
            <person name="Vilas-Boas L.A."/>
            <person name="Watanabe M.A.E."/>
            <person name="Weiss V.A."/>
            <person name="Yates M.A."/>
            <person name="Souza E.M."/>
        </authorList>
    </citation>
    <scope>NUCLEOTIDE SEQUENCE [LARGE SCALE GENOMIC DNA]</scope>
    <source>
        <strain evidence="4 5">SmR1</strain>
    </source>
</reference>
<feature type="chain" id="PRO_5003115658" evidence="3">
    <location>
        <begin position="25"/>
        <end position="209"/>
    </location>
</feature>
<organism evidence="4 5">
    <name type="scientific">Herbaspirillum seropedicae (strain SmR1)</name>
    <dbReference type="NCBI Taxonomy" id="757424"/>
    <lineage>
        <taxon>Bacteria</taxon>
        <taxon>Pseudomonadati</taxon>
        <taxon>Pseudomonadota</taxon>
        <taxon>Betaproteobacteria</taxon>
        <taxon>Burkholderiales</taxon>
        <taxon>Oxalobacteraceae</taxon>
        <taxon>Herbaspirillum</taxon>
    </lineage>
</organism>
<feature type="region of interest" description="Disordered" evidence="2">
    <location>
        <begin position="157"/>
        <end position="209"/>
    </location>
</feature>
<evidence type="ECO:0000256" key="2">
    <source>
        <dbReference type="SAM" id="MobiDB-lite"/>
    </source>
</evidence>
<feature type="compositionally biased region" description="Low complexity" evidence="2">
    <location>
        <begin position="178"/>
        <end position="209"/>
    </location>
</feature>
<dbReference type="AlphaFoldDB" id="D8IZD9"/>
<feature type="repeat" description="TPR" evidence="1">
    <location>
        <begin position="74"/>
        <end position="107"/>
    </location>
</feature>
<dbReference type="InterPro" id="IPR019734">
    <property type="entry name" value="TPR_rpt"/>
</dbReference>
<evidence type="ECO:0000313" key="5">
    <source>
        <dbReference type="Proteomes" id="UP000000329"/>
    </source>
</evidence>
<dbReference type="OrthoDB" id="6005230at2"/>
<dbReference type="SUPFAM" id="SSF48452">
    <property type="entry name" value="TPR-like"/>
    <property type="match status" value="1"/>
</dbReference>
<proteinExistence type="predicted"/>
<dbReference type="PROSITE" id="PS51257">
    <property type="entry name" value="PROKAR_LIPOPROTEIN"/>
    <property type="match status" value="1"/>
</dbReference>
<keyword evidence="5" id="KW-1185">Reference proteome</keyword>